<name>A0ABN9S5E2_9DINO</name>
<dbReference type="EMBL" id="CAUYUJ010009524">
    <property type="protein sequence ID" value="CAK0827032.1"/>
    <property type="molecule type" value="Genomic_DNA"/>
</dbReference>
<feature type="non-terminal residue" evidence="2">
    <location>
        <position position="152"/>
    </location>
</feature>
<dbReference type="Proteomes" id="UP001189429">
    <property type="component" value="Unassembled WGS sequence"/>
</dbReference>
<sequence>ADLHAAKWAIDCAKDYADPHPPIFTQHGINTHMFLWGVTVINKVVDMGDQLGRDLDFFEVFAGNAGISKQLNEWSYNVTAMDRSTCRIFEDMCLLAGLFYGALTALRVVAKGTVWFSPQCSTWGNMARHHTKRSLEDPMGDTNRRDVVEANT</sequence>
<feature type="compositionally biased region" description="Basic and acidic residues" evidence="1">
    <location>
        <begin position="142"/>
        <end position="152"/>
    </location>
</feature>
<evidence type="ECO:0000256" key="1">
    <source>
        <dbReference type="SAM" id="MobiDB-lite"/>
    </source>
</evidence>
<protein>
    <submittedName>
        <fullName evidence="2">Uncharacterized protein</fullName>
    </submittedName>
</protein>
<accession>A0ABN9S5E2</accession>
<evidence type="ECO:0000313" key="2">
    <source>
        <dbReference type="EMBL" id="CAK0827032.1"/>
    </source>
</evidence>
<reference evidence="2" key="1">
    <citation type="submission" date="2023-10" db="EMBL/GenBank/DDBJ databases">
        <authorList>
            <person name="Chen Y."/>
            <person name="Shah S."/>
            <person name="Dougan E. K."/>
            <person name="Thang M."/>
            <person name="Chan C."/>
        </authorList>
    </citation>
    <scope>NUCLEOTIDE SEQUENCE [LARGE SCALE GENOMIC DNA]</scope>
</reference>
<evidence type="ECO:0000313" key="3">
    <source>
        <dbReference type="Proteomes" id="UP001189429"/>
    </source>
</evidence>
<organism evidence="2 3">
    <name type="scientific">Prorocentrum cordatum</name>
    <dbReference type="NCBI Taxonomy" id="2364126"/>
    <lineage>
        <taxon>Eukaryota</taxon>
        <taxon>Sar</taxon>
        <taxon>Alveolata</taxon>
        <taxon>Dinophyceae</taxon>
        <taxon>Prorocentrales</taxon>
        <taxon>Prorocentraceae</taxon>
        <taxon>Prorocentrum</taxon>
    </lineage>
</organism>
<comment type="caution">
    <text evidence="2">The sequence shown here is derived from an EMBL/GenBank/DDBJ whole genome shotgun (WGS) entry which is preliminary data.</text>
</comment>
<keyword evidence="3" id="KW-1185">Reference proteome</keyword>
<proteinExistence type="predicted"/>
<feature type="non-terminal residue" evidence="2">
    <location>
        <position position="1"/>
    </location>
</feature>
<feature type="region of interest" description="Disordered" evidence="1">
    <location>
        <begin position="131"/>
        <end position="152"/>
    </location>
</feature>
<gene>
    <name evidence="2" type="ORF">PCOR1329_LOCUS26659</name>
</gene>